<sequence length="306" mass="35019">MQAHMRKQCALYPLIVLSLLFYNGFMVFLYPMKESSRSYRVAIVTVASEDKIQNYEQALLSMKCYAQSQSYDLLIFNNSHFVNECRQDHILFRRHCMVVQVLGNYDYVLLVDSDIMVVNPQKRIEEFIDPSADIIFYDRFYNWEVAIGSYIVKNTSWSRQFLQGYSVGTRHMANKQFVEQGRLGMADPGGVWYSPFAGPIDLSRCTPGDMFNTSKFKVFKRLACAFSMPSLLFDLHTTLLPGVISVMHATCVFQCGYYGLPPTAAVDCYQWLATMRRAGIDRAQPPRDRTQPYAAAILDPNKNVTG</sequence>
<organism evidence="2 3">
    <name type="scientific">Ancylostoma caninum</name>
    <name type="common">Dog hookworm</name>
    <dbReference type="NCBI Taxonomy" id="29170"/>
    <lineage>
        <taxon>Eukaryota</taxon>
        <taxon>Metazoa</taxon>
        <taxon>Ecdysozoa</taxon>
        <taxon>Nematoda</taxon>
        <taxon>Chromadorea</taxon>
        <taxon>Rhabditida</taxon>
        <taxon>Rhabditina</taxon>
        <taxon>Rhabditomorpha</taxon>
        <taxon>Strongyloidea</taxon>
        <taxon>Ancylostomatidae</taxon>
        <taxon>Ancylostomatinae</taxon>
        <taxon>Ancylostoma</taxon>
    </lineage>
</organism>
<dbReference type="InterPro" id="IPR004988">
    <property type="entry name" value="DUF273"/>
</dbReference>
<name>A0A368G4R8_ANCCA</name>
<dbReference type="PANTHER" id="PTHR31562">
    <property type="entry name" value="PROTEIN CBG18972"/>
    <property type="match status" value="1"/>
</dbReference>
<keyword evidence="1" id="KW-1133">Transmembrane helix</keyword>
<reference evidence="2 3" key="1">
    <citation type="submission" date="2014-10" db="EMBL/GenBank/DDBJ databases">
        <title>Draft genome of the hookworm Ancylostoma caninum.</title>
        <authorList>
            <person name="Mitreva M."/>
        </authorList>
    </citation>
    <scope>NUCLEOTIDE SEQUENCE [LARGE SCALE GENOMIC DNA]</scope>
    <source>
        <strain evidence="2 3">Baltimore</strain>
    </source>
</reference>
<keyword evidence="1" id="KW-0812">Transmembrane</keyword>
<keyword evidence="3" id="KW-1185">Reference proteome</keyword>
<proteinExistence type="predicted"/>
<gene>
    <name evidence="2" type="ORF">ANCCAN_14647</name>
</gene>
<evidence type="ECO:0008006" key="4">
    <source>
        <dbReference type="Google" id="ProtNLM"/>
    </source>
</evidence>
<dbReference type="Proteomes" id="UP000252519">
    <property type="component" value="Unassembled WGS sequence"/>
</dbReference>
<dbReference type="EMBL" id="JOJR01000338">
    <property type="protein sequence ID" value="RCN39441.1"/>
    <property type="molecule type" value="Genomic_DNA"/>
</dbReference>
<dbReference type="Pfam" id="PF03314">
    <property type="entry name" value="DUF273"/>
    <property type="match status" value="1"/>
</dbReference>
<dbReference type="OrthoDB" id="407658at2759"/>
<dbReference type="AlphaFoldDB" id="A0A368G4R8"/>
<evidence type="ECO:0000256" key="1">
    <source>
        <dbReference type="SAM" id="Phobius"/>
    </source>
</evidence>
<dbReference type="InterPro" id="IPR029044">
    <property type="entry name" value="Nucleotide-diphossugar_trans"/>
</dbReference>
<keyword evidence="1" id="KW-0472">Membrane</keyword>
<accession>A0A368G4R8</accession>
<evidence type="ECO:0000313" key="3">
    <source>
        <dbReference type="Proteomes" id="UP000252519"/>
    </source>
</evidence>
<dbReference type="SUPFAM" id="SSF53448">
    <property type="entry name" value="Nucleotide-diphospho-sugar transferases"/>
    <property type="match status" value="1"/>
</dbReference>
<feature type="transmembrane region" description="Helical" evidence="1">
    <location>
        <begin position="12"/>
        <end position="32"/>
    </location>
</feature>
<protein>
    <recommendedName>
        <fullName evidence="4">Nucleotide-diphospho-sugar transferase domain-containing protein</fullName>
    </recommendedName>
</protein>
<evidence type="ECO:0000313" key="2">
    <source>
        <dbReference type="EMBL" id="RCN39441.1"/>
    </source>
</evidence>
<comment type="caution">
    <text evidence="2">The sequence shown here is derived from an EMBL/GenBank/DDBJ whole genome shotgun (WGS) entry which is preliminary data.</text>
</comment>
<dbReference type="PANTHER" id="PTHR31562:SF9">
    <property type="entry name" value="GLYCOSYLTRANSFERASE FAMILY 8 PROTEIN"/>
    <property type="match status" value="1"/>
</dbReference>
<dbReference type="Gene3D" id="3.90.550.10">
    <property type="entry name" value="Spore Coat Polysaccharide Biosynthesis Protein SpsA, Chain A"/>
    <property type="match status" value="1"/>
</dbReference>